<dbReference type="InterPro" id="IPR045450">
    <property type="entry name" value="VMAP_C"/>
</dbReference>
<evidence type="ECO:0000259" key="1">
    <source>
        <dbReference type="Pfam" id="PF19969"/>
    </source>
</evidence>
<protein>
    <submittedName>
        <fullName evidence="3">Trypsin-like peptidase domain-containing protein</fullName>
    </submittedName>
</protein>
<dbReference type="Proteomes" id="UP000198251">
    <property type="component" value="Chromosome I"/>
</dbReference>
<dbReference type="EMBL" id="LT607733">
    <property type="protein sequence ID" value="SCG16383.1"/>
    <property type="molecule type" value="Genomic_DNA"/>
</dbReference>
<dbReference type="Gene3D" id="2.40.10.120">
    <property type="match status" value="1"/>
</dbReference>
<gene>
    <name evidence="3" type="ORF">GA0070610_2645</name>
</gene>
<evidence type="ECO:0000313" key="4">
    <source>
        <dbReference type="Proteomes" id="UP000198251"/>
    </source>
</evidence>
<dbReference type="AlphaFoldDB" id="A0A1C5G8Y5"/>
<dbReference type="InterPro" id="IPR009003">
    <property type="entry name" value="Peptidase_S1_PA"/>
</dbReference>
<feature type="domain" description="vWA-MoxR associated protein middle region 8" evidence="1">
    <location>
        <begin position="197"/>
        <end position="301"/>
    </location>
</feature>
<dbReference type="Pfam" id="PF13365">
    <property type="entry name" value="Trypsin_2"/>
    <property type="match status" value="1"/>
</dbReference>
<sequence>MSASPRWHARIDVTDASGRGGSGFLIDAHHVLTCAHVVGDAKNAAVSFLLADKRGLPGEVVFRGPWVRGVADEGDIAVIRLTDPVDLEPARLAPWNGVQIYAGQRLSALGFPDSYRDTGQIAHFTAVGARLANGTCQTDAIGPRGPRLDRGYSGSAAYLQGTDEVVGMMTAADRDPEMRTGMLLPLDEIGRHWPPLLDRICLGPFGAKAYRELHAILHGLELAETHRLLLEVLRQRGPLFPQPPAVLSNVLAAVEWLAVGTTFPREEVVDLVITLLRRIGQESPQRAALLHEWVGQHGWGAGAAPIPAAAPGPAPRPGWVVVRIAPTAGVRRSYHVTIWTATDPDGGMDERILEQTVTEDEVKDTVERSLPAAYQAIPHATYDSITVEFVLPLGHLAWPVDDWRALDDLEHVPLGWSRPVVVRALDWFDHPHPRKIQDRAERLRADTRRLDAMLEWLDCAEPERKLGSFQAWLRMSERRGVLGLAGSWATPERISSAVASGLPVLLWPRAACHDHSTGHGGCAGVRFRTAMAARLGDIRSDELPLRIRDLRVEAGAVDDEHDHCGREVTLLWDDPRRRPVQLSFAK</sequence>
<dbReference type="SUPFAM" id="SSF50494">
    <property type="entry name" value="Trypsin-like serine proteases"/>
    <property type="match status" value="1"/>
</dbReference>
<dbReference type="InterPro" id="IPR045453">
    <property type="entry name" value="VMAP-M8"/>
</dbReference>
<evidence type="ECO:0000259" key="2">
    <source>
        <dbReference type="Pfam" id="PF20028"/>
    </source>
</evidence>
<organism evidence="3 4">
    <name type="scientific">Micromonospora echinofusca</name>
    <dbReference type="NCBI Taxonomy" id="47858"/>
    <lineage>
        <taxon>Bacteria</taxon>
        <taxon>Bacillati</taxon>
        <taxon>Actinomycetota</taxon>
        <taxon>Actinomycetes</taxon>
        <taxon>Micromonosporales</taxon>
        <taxon>Micromonosporaceae</taxon>
        <taxon>Micromonospora</taxon>
    </lineage>
</organism>
<dbReference type="RefSeq" id="WP_089000284.1">
    <property type="nucleotide sequence ID" value="NZ_JBFAAC010000038.1"/>
</dbReference>
<dbReference type="GeneID" id="95805880"/>
<proteinExistence type="predicted"/>
<dbReference type="Pfam" id="PF19969">
    <property type="entry name" value="VMAP-M8"/>
    <property type="match status" value="1"/>
</dbReference>
<reference evidence="3 4" key="1">
    <citation type="submission" date="2016-06" db="EMBL/GenBank/DDBJ databases">
        <authorList>
            <person name="Kjaerup R.B."/>
            <person name="Dalgaard T.S."/>
            <person name="Juul-Madsen H.R."/>
        </authorList>
    </citation>
    <scope>NUCLEOTIDE SEQUENCE [LARGE SCALE GENOMIC DNA]</scope>
    <source>
        <strain evidence="3 4">DSM 43913</strain>
    </source>
</reference>
<evidence type="ECO:0000313" key="3">
    <source>
        <dbReference type="EMBL" id="SCG16383.1"/>
    </source>
</evidence>
<accession>A0A1C5G8Y5</accession>
<name>A0A1C5G8Y5_MICEH</name>
<feature type="domain" description="vWA-MoxR associated protein C-terminal" evidence="2">
    <location>
        <begin position="333"/>
        <end position="575"/>
    </location>
</feature>
<dbReference type="Pfam" id="PF20028">
    <property type="entry name" value="VMAP-C"/>
    <property type="match status" value="1"/>
</dbReference>
<keyword evidence="4" id="KW-1185">Reference proteome</keyword>